<name>A0A5R9G4W4_9BACL</name>
<evidence type="ECO:0000313" key="8">
    <source>
        <dbReference type="EMBL" id="TLS49366.1"/>
    </source>
</evidence>
<organism evidence="8 9">
    <name type="scientific">Paenibacillus antri</name>
    <dbReference type="NCBI Taxonomy" id="2582848"/>
    <lineage>
        <taxon>Bacteria</taxon>
        <taxon>Bacillati</taxon>
        <taxon>Bacillota</taxon>
        <taxon>Bacilli</taxon>
        <taxon>Bacillales</taxon>
        <taxon>Paenibacillaceae</taxon>
        <taxon>Paenibacillus</taxon>
    </lineage>
</organism>
<dbReference type="PROSITE" id="PS50110">
    <property type="entry name" value="RESPONSE_REGULATORY"/>
    <property type="match status" value="1"/>
</dbReference>
<proteinExistence type="predicted"/>
<dbReference type="GO" id="GO:0003677">
    <property type="term" value="F:DNA binding"/>
    <property type="evidence" value="ECO:0007669"/>
    <property type="project" value="UniProtKB-KW"/>
</dbReference>
<dbReference type="PROSITE" id="PS50043">
    <property type="entry name" value="HTH_LUXR_2"/>
    <property type="match status" value="1"/>
</dbReference>
<dbReference type="Pfam" id="PF00072">
    <property type="entry name" value="Response_reg"/>
    <property type="match status" value="1"/>
</dbReference>
<dbReference type="SUPFAM" id="SSF46894">
    <property type="entry name" value="C-terminal effector domain of the bipartite response regulators"/>
    <property type="match status" value="1"/>
</dbReference>
<evidence type="ECO:0000259" key="7">
    <source>
        <dbReference type="PROSITE" id="PS50110"/>
    </source>
</evidence>
<dbReference type="CDD" id="cd17535">
    <property type="entry name" value="REC_NarL-like"/>
    <property type="match status" value="1"/>
</dbReference>
<keyword evidence="2" id="KW-0805">Transcription regulation</keyword>
<dbReference type="InterPro" id="IPR039420">
    <property type="entry name" value="WalR-like"/>
</dbReference>
<dbReference type="SMART" id="SM00421">
    <property type="entry name" value="HTH_LUXR"/>
    <property type="match status" value="1"/>
</dbReference>
<evidence type="ECO:0000256" key="4">
    <source>
        <dbReference type="ARBA" id="ARBA00023163"/>
    </source>
</evidence>
<evidence type="ECO:0000256" key="1">
    <source>
        <dbReference type="ARBA" id="ARBA00022553"/>
    </source>
</evidence>
<dbReference type="PANTHER" id="PTHR43214:SF43">
    <property type="entry name" value="TWO-COMPONENT RESPONSE REGULATOR"/>
    <property type="match status" value="1"/>
</dbReference>
<keyword evidence="9" id="KW-1185">Reference proteome</keyword>
<dbReference type="InterPro" id="IPR011006">
    <property type="entry name" value="CheY-like_superfamily"/>
</dbReference>
<dbReference type="GO" id="GO:0006355">
    <property type="term" value="P:regulation of DNA-templated transcription"/>
    <property type="evidence" value="ECO:0007669"/>
    <property type="project" value="InterPro"/>
</dbReference>
<dbReference type="CDD" id="cd06170">
    <property type="entry name" value="LuxR_C_like"/>
    <property type="match status" value="1"/>
</dbReference>
<dbReference type="Proteomes" id="UP000309676">
    <property type="component" value="Unassembled WGS sequence"/>
</dbReference>
<feature type="domain" description="HTH luxR-type" evidence="6">
    <location>
        <begin position="147"/>
        <end position="212"/>
    </location>
</feature>
<gene>
    <name evidence="8" type="ORF">FE782_26085</name>
</gene>
<keyword evidence="1 5" id="KW-0597">Phosphoprotein</keyword>
<accession>A0A5R9G4W4</accession>
<dbReference type="SMART" id="SM00448">
    <property type="entry name" value="REC"/>
    <property type="match status" value="1"/>
</dbReference>
<sequence>MRKRKILIAEDHPVFRDGLVGLLKSLPEFELVGEAQTGEEAIQLADAERPDLILMDINMPGINGIEASREIIAKHPRTGILILTMFDDDHSVFAAMRSGARGYLLKDASQQEIVRAIVAVGEGEAIFSSAIARRMMYYFDTMNKKPGADVFPELTAREREILDWIARGGNNAEIAKQLGIASKTMRNYVSNILSKLHAADRAHAIVMAREAGLGKRDPS</sequence>
<feature type="modified residue" description="4-aspartylphosphate" evidence="5">
    <location>
        <position position="56"/>
    </location>
</feature>
<comment type="caution">
    <text evidence="8">The sequence shown here is derived from an EMBL/GenBank/DDBJ whole genome shotgun (WGS) entry which is preliminary data.</text>
</comment>
<dbReference type="Gene3D" id="3.40.50.2300">
    <property type="match status" value="1"/>
</dbReference>
<dbReference type="InterPro" id="IPR016032">
    <property type="entry name" value="Sig_transdc_resp-reg_C-effctor"/>
</dbReference>
<dbReference type="SUPFAM" id="SSF52172">
    <property type="entry name" value="CheY-like"/>
    <property type="match status" value="1"/>
</dbReference>
<dbReference type="InterPro" id="IPR001789">
    <property type="entry name" value="Sig_transdc_resp-reg_receiver"/>
</dbReference>
<dbReference type="Pfam" id="PF00196">
    <property type="entry name" value="GerE"/>
    <property type="match status" value="1"/>
</dbReference>
<dbReference type="GO" id="GO:0000160">
    <property type="term" value="P:phosphorelay signal transduction system"/>
    <property type="evidence" value="ECO:0007669"/>
    <property type="project" value="InterPro"/>
</dbReference>
<dbReference type="OrthoDB" id="9779069at2"/>
<dbReference type="PANTHER" id="PTHR43214">
    <property type="entry name" value="TWO-COMPONENT RESPONSE REGULATOR"/>
    <property type="match status" value="1"/>
</dbReference>
<dbReference type="InterPro" id="IPR000792">
    <property type="entry name" value="Tscrpt_reg_LuxR_C"/>
</dbReference>
<keyword evidence="3" id="KW-0238">DNA-binding</keyword>
<keyword evidence="4" id="KW-0804">Transcription</keyword>
<dbReference type="AlphaFoldDB" id="A0A5R9G4W4"/>
<evidence type="ECO:0000256" key="5">
    <source>
        <dbReference type="PROSITE-ProRule" id="PRU00169"/>
    </source>
</evidence>
<protein>
    <submittedName>
        <fullName evidence="8">Response regulator transcription factor</fullName>
    </submittedName>
</protein>
<feature type="domain" description="Response regulatory" evidence="7">
    <location>
        <begin position="5"/>
        <end position="121"/>
    </location>
</feature>
<evidence type="ECO:0000256" key="2">
    <source>
        <dbReference type="ARBA" id="ARBA00023015"/>
    </source>
</evidence>
<dbReference type="InterPro" id="IPR058245">
    <property type="entry name" value="NreC/VraR/RcsB-like_REC"/>
</dbReference>
<dbReference type="PROSITE" id="PS00622">
    <property type="entry name" value="HTH_LUXR_1"/>
    <property type="match status" value="1"/>
</dbReference>
<dbReference type="PRINTS" id="PR00038">
    <property type="entry name" value="HTHLUXR"/>
</dbReference>
<evidence type="ECO:0000313" key="9">
    <source>
        <dbReference type="Proteomes" id="UP000309676"/>
    </source>
</evidence>
<dbReference type="EMBL" id="VCIW01000022">
    <property type="protein sequence ID" value="TLS49366.1"/>
    <property type="molecule type" value="Genomic_DNA"/>
</dbReference>
<evidence type="ECO:0000256" key="3">
    <source>
        <dbReference type="ARBA" id="ARBA00023125"/>
    </source>
</evidence>
<evidence type="ECO:0000259" key="6">
    <source>
        <dbReference type="PROSITE" id="PS50043"/>
    </source>
</evidence>
<reference evidence="8 9" key="1">
    <citation type="submission" date="2019-05" db="EMBL/GenBank/DDBJ databases">
        <authorList>
            <person name="Narsing Rao M.P."/>
            <person name="Li W.J."/>
        </authorList>
    </citation>
    <scope>NUCLEOTIDE SEQUENCE [LARGE SCALE GENOMIC DNA]</scope>
    <source>
        <strain evidence="8 9">SYSU_K30003</strain>
    </source>
</reference>